<dbReference type="InterPro" id="IPR050951">
    <property type="entry name" value="Retrovirus_Pol_polyprotein"/>
</dbReference>
<dbReference type="InterPro" id="IPR043128">
    <property type="entry name" value="Rev_trsase/Diguanyl_cyclase"/>
</dbReference>
<sequence>MSDAQGRTMGQIATLQPPHFSCAHLSAWAVFEERLHFFFTAQGIADDQQKWALLLTAVSEQTFDLLRILVQPKALEDCKYAELVGSSRTHFCPPPNEIVQRFRFHSRVQREGETISDFVTDLRRLSAKCNFLELDNMTRDRLVCGLRDEALQCRLFAQKQLDLAMALSLVEAYKAALKDVECIRTRQPDEISIGRMQITRSLKPQPPGNGVFAGHLNCSRCADTRHDSRQCPFKNARCAYCRRIGHIQRACHQRQSKHGQQLQQQSRRNVRAYVLSDDGEVPNAETARSEHVARLFNTHEESTPTTPPTMITLLVNGTRLSMEIDSEGGSVRVCVDYRATVNPAISNNVYPLPTLDEAFAALAGDKCFTRLDLRNAYLQMPVDEASSNILTVNTPLGLYRVNRLPLGLKSAPAVFQRVMVSLLKDIEGVQVLFDDILISGSSQAEHWTRVYAVLQRLKEAGLRLKSEKFIFEANQVVFLGHKISPEGISPTEDKVQAIRKAAAPHNKAELQAFLGLVNFYNRFVPYRADVLGPLYQLPKDNASWKW</sequence>
<dbReference type="Gene3D" id="3.10.10.10">
    <property type="entry name" value="HIV Type 1 Reverse Transcriptase, subunit A, domain 1"/>
    <property type="match status" value="1"/>
</dbReference>
<dbReference type="AlphaFoldDB" id="A0A085MZ19"/>
<gene>
    <name evidence="2" type="ORF">M514_04450</name>
</gene>
<protein>
    <recommendedName>
        <fullName evidence="1">Reverse transcriptase domain-containing protein</fullName>
    </recommendedName>
</protein>
<accession>A0A085MZ19</accession>
<dbReference type="SUPFAM" id="SSF56672">
    <property type="entry name" value="DNA/RNA polymerases"/>
    <property type="match status" value="1"/>
</dbReference>
<dbReference type="PANTHER" id="PTHR37984:SF5">
    <property type="entry name" value="PROTEIN NYNRIN-LIKE"/>
    <property type="match status" value="1"/>
</dbReference>
<dbReference type="GO" id="GO:0019899">
    <property type="term" value="F:enzyme binding"/>
    <property type="evidence" value="ECO:0007669"/>
    <property type="project" value="UniProtKB-ARBA"/>
</dbReference>
<dbReference type="Gene3D" id="3.30.70.270">
    <property type="match status" value="2"/>
</dbReference>
<dbReference type="GO" id="GO:0008270">
    <property type="term" value="F:zinc ion binding"/>
    <property type="evidence" value="ECO:0007669"/>
    <property type="project" value="InterPro"/>
</dbReference>
<feature type="domain" description="Reverse transcriptase" evidence="1">
    <location>
        <begin position="295"/>
        <end position="483"/>
    </location>
</feature>
<name>A0A085MZ19_9BILA</name>
<dbReference type="InterPro" id="IPR000477">
    <property type="entry name" value="RT_dom"/>
</dbReference>
<dbReference type="Proteomes" id="UP000030758">
    <property type="component" value="Unassembled WGS sequence"/>
</dbReference>
<dbReference type="SUPFAM" id="SSF57756">
    <property type="entry name" value="Retrovirus zinc finger-like domains"/>
    <property type="match status" value="1"/>
</dbReference>
<evidence type="ECO:0000259" key="1">
    <source>
        <dbReference type="PROSITE" id="PS50878"/>
    </source>
</evidence>
<dbReference type="PANTHER" id="PTHR37984">
    <property type="entry name" value="PROTEIN CBG26694"/>
    <property type="match status" value="1"/>
</dbReference>
<dbReference type="Gene3D" id="4.10.60.10">
    <property type="entry name" value="Zinc finger, CCHC-type"/>
    <property type="match status" value="1"/>
</dbReference>
<dbReference type="CDD" id="cd01647">
    <property type="entry name" value="RT_LTR"/>
    <property type="match status" value="1"/>
</dbReference>
<dbReference type="SMART" id="SM00343">
    <property type="entry name" value="ZnF_C2HC"/>
    <property type="match status" value="2"/>
</dbReference>
<dbReference type="InterPro" id="IPR001878">
    <property type="entry name" value="Znf_CCHC"/>
</dbReference>
<dbReference type="InterPro" id="IPR043502">
    <property type="entry name" value="DNA/RNA_pol_sf"/>
</dbReference>
<dbReference type="PROSITE" id="PS50878">
    <property type="entry name" value="RT_POL"/>
    <property type="match status" value="1"/>
</dbReference>
<dbReference type="Pfam" id="PF00078">
    <property type="entry name" value="RVT_1"/>
    <property type="match status" value="1"/>
</dbReference>
<proteinExistence type="predicted"/>
<reference evidence="2" key="1">
    <citation type="journal article" date="2014" name="Nat. Genet.">
        <title>Genome and transcriptome of the porcine whipworm Trichuris suis.</title>
        <authorList>
            <person name="Jex A.R."/>
            <person name="Nejsum P."/>
            <person name="Schwarz E.M."/>
            <person name="Hu L."/>
            <person name="Young N.D."/>
            <person name="Hall R.S."/>
            <person name="Korhonen P.K."/>
            <person name="Liao S."/>
            <person name="Thamsborg S."/>
            <person name="Xia J."/>
            <person name="Xu P."/>
            <person name="Wang S."/>
            <person name="Scheerlinck J.P."/>
            <person name="Hofmann A."/>
            <person name="Sternberg P.W."/>
            <person name="Wang J."/>
            <person name="Gasser R.B."/>
        </authorList>
    </citation>
    <scope>NUCLEOTIDE SEQUENCE [LARGE SCALE GENOMIC DNA]</scope>
    <source>
        <strain evidence="2">DCEP-RM93F</strain>
    </source>
</reference>
<dbReference type="InterPro" id="IPR036875">
    <property type="entry name" value="Znf_CCHC_sf"/>
</dbReference>
<evidence type="ECO:0000313" key="2">
    <source>
        <dbReference type="EMBL" id="KFD62465.1"/>
    </source>
</evidence>
<dbReference type="EMBL" id="KL367594">
    <property type="protein sequence ID" value="KFD62465.1"/>
    <property type="molecule type" value="Genomic_DNA"/>
</dbReference>
<dbReference type="GO" id="GO:0003676">
    <property type="term" value="F:nucleic acid binding"/>
    <property type="evidence" value="ECO:0007669"/>
    <property type="project" value="InterPro"/>
</dbReference>
<organism evidence="2">
    <name type="scientific">Trichuris suis</name>
    <name type="common">pig whipworm</name>
    <dbReference type="NCBI Taxonomy" id="68888"/>
    <lineage>
        <taxon>Eukaryota</taxon>
        <taxon>Metazoa</taxon>
        <taxon>Ecdysozoa</taxon>
        <taxon>Nematoda</taxon>
        <taxon>Enoplea</taxon>
        <taxon>Dorylaimia</taxon>
        <taxon>Trichinellida</taxon>
        <taxon>Trichuridae</taxon>
        <taxon>Trichuris</taxon>
    </lineage>
</organism>